<evidence type="ECO:0000256" key="3">
    <source>
        <dbReference type="ARBA" id="ARBA00024303"/>
    </source>
</evidence>
<comment type="caution">
    <text evidence="8">The sequence shown here is derived from an EMBL/GenBank/DDBJ whole genome shotgun (WGS) entry which is preliminary data.</text>
</comment>
<dbReference type="EMBL" id="JACBYR010000001">
    <property type="protein sequence ID" value="NYE84437.1"/>
    <property type="molecule type" value="Genomic_DNA"/>
</dbReference>
<protein>
    <recommendedName>
        <fullName evidence="5">Protein-arginine rhamnosyltransferase</fullName>
    </recommendedName>
    <alternativeName>
        <fullName evidence="6">EF-P arginine rhamnosyltransferase</fullName>
    </alternativeName>
</protein>
<dbReference type="NCBIfam" id="TIGR03837">
    <property type="entry name" value="efp_Arg_rhamno"/>
    <property type="match status" value="1"/>
</dbReference>
<name>A0A7Y9LN88_9BURK</name>
<evidence type="ECO:0000256" key="7">
    <source>
        <dbReference type="ARBA" id="ARBA00048472"/>
    </source>
</evidence>
<organism evidence="8 9">
    <name type="scientific">Pigmentiphaga litoralis</name>
    <dbReference type="NCBI Taxonomy" id="516702"/>
    <lineage>
        <taxon>Bacteria</taxon>
        <taxon>Pseudomonadati</taxon>
        <taxon>Pseudomonadota</taxon>
        <taxon>Betaproteobacteria</taxon>
        <taxon>Burkholderiales</taxon>
        <taxon>Alcaligenaceae</taxon>
        <taxon>Pigmentiphaga</taxon>
    </lineage>
</organism>
<gene>
    <name evidence="8" type="ORF">FHW18_003708</name>
</gene>
<comment type="catalytic activity">
    <reaction evidence="7">
        <text>dTDP-beta-L-rhamnose + L-arginyl-[protein] = N(omega)-(alpha-L-rhamnosyl)-L-arginyl-[protein] + dTDP + H(+)</text>
        <dbReference type="Rhea" id="RHEA:66692"/>
        <dbReference type="Rhea" id="RHEA-COMP:10532"/>
        <dbReference type="Rhea" id="RHEA-COMP:17096"/>
        <dbReference type="ChEBI" id="CHEBI:15378"/>
        <dbReference type="ChEBI" id="CHEBI:29965"/>
        <dbReference type="ChEBI" id="CHEBI:57510"/>
        <dbReference type="ChEBI" id="CHEBI:58369"/>
        <dbReference type="ChEBI" id="CHEBI:167445"/>
    </reaction>
    <physiologicalReaction direction="left-to-right" evidence="7">
        <dbReference type="Rhea" id="RHEA:66693"/>
    </physiologicalReaction>
</comment>
<dbReference type="Proteomes" id="UP000542125">
    <property type="component" value="Unassembled WGS sequence"/>
</dbReference>
<dbReference type="Pfam" id="PF10093">
    <property type="entry name" value="EarP"/>
    <property type="match status" value="1"/>
</dbReference>
<evidence type="ECO:0000256" key="6">
    <source>
        <dbReference type="ARBA" id="ARBA00030025"/>
    </source>
</evidence>
<comment type="function">
    <text evidence="3">Protein-arginine rhamnosyltransferase that catalyzes the transfer of a single rhamnose to elongation factor P (EF-P) on 'Lys-32', a modification required for EF-P-dependent rescue of polyproline stalled ribosomes.</text>
</comment>
<dbReference type="PIRSF" id="PIRSF015557">
    <property type="entry name" value="UCP015557"/>
    <property type="match status" value="1"/>
</dbReference>
<sequence>MDVFCRVVDNFGDIGVCWRLARQLTAEGWPVRLWVDDLASFARLERRVSARLPVQSVDGVDILHWTLPAPDVVPHEIVIEAFACDPPPGFVHRMQDLVQRPIWINLEYLSAESWIDTCHGLPSPQPNGIVKTFFFPGFTETSGGLLREPGLLDARNALQADSQAQADFLARIGVPPRQPGERLVTLFCYPDAPASVLAQELANADTPTLLVIPDGVAPYLGAGQRGALRIARMPFVAPADYDRLLWCADLNFVRGEDSFIRAHWAGRPMVWHIYPQDDAAHVDKLSAWLDRCALPSHAHDIHLGWNGETTLEGFAEQLRYALQPEPWAAWVQRARGWSDALAVQPDLVARLRRLCLSRRP</sequence>
<keyword evidence="9" id="KW-1185">Reference proteome</keyword>
<proteinExistence type="inferred from homology"/>
<evidence type="ECO:0000256" key="1">
    <source>
        <dbReference type="ARBA" id="ARBA00022676"/>
    </source>
</evidence>
<keyword evidence="1" id="KW-0328">Glycosyltransferase</keyword>
<evidence type="ECO:0000313" key="9">
    <source>
        <dbReference type="Proteomes" id="UP000542125"/>
    </source>
</evidence>
<dbReference type="InterPro" id="IPR016633">
    <property type="entry name" value="EarP"/>
</dbReference>
<keyword evidence="2" id="KW-0808">Transferase</keyword>
<comment type="similarity">
    <text evidence="4">Belongs to the glycosyltransferase 104 family.</text>
</comment>
<evidence type="ECO:0000256" key="2">
    <source>
        <dbReference type="ARBA" id="ARBA00022679"/>
    </source>
</evidence>
<accession>A0A7Y9LN88</accession>
<evidence type="ECO:0000256" key="4">
    <source>
        <dbReference type="ARBA" id="ARBA00024346"/>
    </source>
</evidence>
<dbReference type="AlphaFoldDB" id="A0A7Y9LN88"/>
<dbReference type="GO" id="GO:0106361">
    <property type="term" value="F:protein-arginine rhamnosyltransferase activity"/>
    <property type="evidence" value="ECO:0007669"/>
    <property type="project" value="InterPro"/>
</dbReference>
<evidence type="ECO:0000256" key="5">
    <source>
        <dbReference type="ARBA" id="ARBA00024416"/>
    </source>
</evidence>
<evidence type="ECO:0000313" key="8">
    <source>
        <dbReference type="EMBL" id="NYE84437.1"/>
    </source>
</evidence>
<reference evidence="8 9" key="1">
    <citation type="submission" date="2020-07" db="EMBL/GenBank/DDBJ databases">
        <title>Genomic Encyclopedia of Type Strains, Phase IV (KMG-V): Genome sequencing to study the core and pangenomes of soil and plant-associated prokaryotes.</title>
        <authorList>
            <person name="Whitman W."/>
        </authorList>
    </citation>
    <scope>NUCLEOTIDE SEQUENCE [LARGE SCALE GENOMIC DNA]</scope>
    <source>
        <strain evidence="8 9">SAS40</strain>
    </source>
</reference>